<dbReference type="AlphaFoldDB" id="A0A2N4UW51"/>
<name>A0A2N4UW51_9GAMM</name>
<evidence type="ECO:0000313" key="1">
    <source>
        <dbReference type="EMBL" id="PLC59239.1"/>
    </source>
</evidence>
<accession>A0A2N4UW51</accession>
<gene>
    <name evidence="1" type="ORF">CIK00_02950</name>
</gene>
<dbReference type="EMBL" id="NPIB01000002">
    <property type="protein sequence ID" value="PLC59239.1"/>
    <property type="molecule type" value="Genomic_DNA"/>
</dbReference>
<sequence length="306" mass="36697">MLNIRFISQDKFIDWLHSNKIKTITNYFKYFASHGDTIYLPLNPTATYGATLEELGLLDDRNHLNIQAMRYQYRTPSFSREVFVRYICENDVQLSIQYCRHYVSSPARPFLPIGYHVSSLMGASWHDLRDEGWFSFDEFNVWLKTYGLDEMNKDLSLKSYRKCRKESPYKNYLPSHPSSFYHMIWPVITHYNIAEFREWLKAQGIYRLSDYYDYMKSTKKSERCFLYHRPTIAYGLLWKCIIDADLPQQFSKLEFLAWIRRNRITSFGEYQRVRPKLDNELMFQCPCNPLKTYKLTEDEIFSIGES</sequence>
<evidence type="ECO:0000313" key="2">
    <source>
        <dbReference type="Proteomes" id="UP000234420"/>
    </source>
</evidence>
<proteinExistence type="predicted"/>
<dbReference type="RefSeq" id="WP_101767442.1">
    <property type="nucleotide sequence ID" value="NZ_NPIB01000002.1"/>
</dbReference>
<keyword evidence="2" id="KW-1185">Reference proteome</keyword>
<reference evidence="1 2" key="1">
    <citation type="journal article" date="2018" name="Syst. Appl. Microbiol.">
        <title>Photobacterium carnosum sp. nov., isolated from spoiled modified atmosphere packaged poultry meat.</title>
        <authorList>
            <person name="Hilgarth M."/>
            <person name="Fuertes S."/>
            <person name="Ehrmann M."/>
            <person name="Vogel R.F."/>
        </authorList>
    </citation>
    <scope>NUCLEOTIDE SEQUENCE [LARGE SCALE GENOMIC DNA]</scope>
    <source>
        <strain evidence="1 2">TMW 2.2021</strain>
    </source>
</reference>
<comment type="caution">
    <text evidence="1">The sequence shown here is derived from an EMBL/GenBank/DDBJ whole genome shotgun (WGS) entry which is preliminary data.</text>
</comment>
<protein>
    <submittedName>
        <fullName evidence="1">Uncharacterized protein</fullName>
    </submittedName>
</protein>
<organism evidence="1 2">
    <name type="scientific">Photobacterium carnosum</name>
    <dbReference type="NCBI Taxonomy" id="2023717"/>
    <lineage>
        <taxon>Bacteria</taxon>
        <taxon>Pseudomonadati</taxon>
        <taxon>Pseudomonadota</taxon>
        <taxon>Gammaproteobacteria</taxon>
        <taxon>Vibrionales</taxon>
        <taxon>Vibrionaceae</taxon>
        <taxon>Photobacterium</taxon>
    </lineage>
</organism>
<dbReference type="Proteomes" id="UP000234420">
    <property type="component" value="Unassembled WGS sequence"/>
</dbReference>